<sequence length="509" mass="53121">MPASSRHLVTAAAVLVAAITILPLAVVATDGASTSAAAALDYLLRPHIGELLGNTLLLVLVTVPACIVLGVGAAWLIERTDLPLAGVWRVLLGAPLAVPAFVASYAWISLWPGLDGLGGAALVTTAAYFPFVYLPVAAILRDLDAAPVEDARALGAGPFTAWRRAVLPRLRPATSGGALLVALHLLAEFGVLEMMRYPTFTTAILVQYEVSFNSHRGSLLALVLALLCLTVLTFEHLLRGTARTSRVGRGVHRSAAPVRLGRWSPVAGAALALVVLVALVVPVATVGRWLITHLTTPDTDAFPRPSLLETTGSSIALALAAAALAIVMALPGAWLLSRRRTGWTLLLERATYVASSLPGAVVGLALITLTITWLPAIYQSPYILVLGYTILFIPRAMVTLRAGLAAAPPELSEAARSLGTGPVTTFRRVVLPLILPSLLTGAALVAIAAATELTATLLLAPTGTSTLATAFWAASDEFDYVAAAPYAAMMIVLSAPLTALMLRQNGIEQ</sequence>
<organism evidence="10 11">
    <name type="scientific">Janibacter alittae</name>
    <dbReference type="NCBI Taxonomy" id="3115209"/>
    <lineage>
        <taxon>Bacteria</taxon>
        <taxon>Bacillati</taxon>
        <taxon>Actinomycetota</taxon>
        <taxon>Actinomycetes</taxon>
        <taxon>Micrococcales</taxon>
        <taxon>Intrasporangiaceae</taxon>
        <taxon>Janibacter</taxon>
    </lineage>
</organism>
<feature type="transmembrane region" description="Helical" evidence="8">
    <location>
        <begin position="120"/>
        <end position="140"/>
    </location>
</feature>
<keyword evidence="3" id="KW-1003">Cell membrane</keyword>
<evidence type="ECO:0000313" key="11">
    <source>
        <dbReference type="Proteomes" id="UP001382727"/>
    </source>
</evidence>
<evidence type="ECO:0000256" key="2">
    <source>
        <dbReference type="ARBA" id="ARBA00022448"/>
    </source>
</evidence>
<dbReference type="SUPFAM" id="SSF161098">
    <property type="entry name" value="MetI-like"/>
    <property type="match status" value="2"/>
</dbReference>
<feature type="transmembrane region" description="Helical" evidence="8">
    <location>
        <begin position="89"/>
        <end position="108"/>
    </location>
</feature>
<dbReference type="PANTHER" id="PTHR43357:SF3">
    <property type="entry name" value="FE(3+)-TRANSPORT SYSTEM PERMEASE PROTEIN FBPB 2"/>
    <property type="match status" value="1"/>
</dbReference>
<protein>
    <submittedName>
        <fullName evidence="10">Iron ABC transporter permease</fullName>
    </submittedName>
</protein>
<proteinExistence type="inferred from homology"/>
<comment type="subcellular location">
    <subcellularLocation>
        <location evidence="1">Cell inner membrane</location>
        <topology evidence="1">Multi-pass membrane protein</topology>
    </subcellularLocation>
    <subcellularLocation>
        <location evidence="8">Cell membrane</location>
        <topology evidence="8">Multi-pass membrane protein</topology>
    </subcellularLocation>
</comment>
<evidence type="ECO:0000256" key="5">
    <source>
        <dbReference type="ARBA" id="ARBA00022692"/>
    </source>
</evidence>
<dbReference type="EMBL" id="CP144913">
    <property type="protein sequence ID" value="WXB77120.1"/>
    <property type="molecule type" value="Genomic_DNA"/>
</dbReference>
<feature type="transmembrane region" description="Helical" evidence="8">
    <location>
        <begin position="480"/>
        <end position="502"/>
    </location>
</feature>
<dbReference type="Proteomes" id="UP001382727">
    <property type="component" value="Chromosome"/>
</dbReference>
<evidence type="ECO:0000256" key="6">
    <source>
        <dbReference type="ARBA" id="ARBA00022989"/>
    </source>
</evidence>
<dbReference type="CDD" id="cd06261">
    <property type="entry name" value="TM_PBP2"/>
    <property type="match status" value="2"/>
</dbReference>
<keyword evidence="7 8" id="KW-0472">Membrane</keyword>
<gene>
    <name evidence="10" type="ORF">V1351_03390</name>
</gene>
<evidence type="ECO:0000313" key="10">
    <source>
        <dbReference type="EMBL" id="WXB77120.1"/>
    </source>
</evidence>
<evidence type="ECO:0000259" key="9">
    <source>
        <dbReference type="PROSITE" id="PS50928"/>
    </source>
</evidence>
<dbReference type="InterPro" id="IPR035906">
    <property type="entry name" value="MetI-like_sf"/>
</dbReference>
<feature type="domain" description="ABC transmembrane type-1" evidence="9">
    <location>
        <begin position="52"/>
        <end position="238"/>
    </location>
</feature>
<feature type="transmembrane region" description="Helical" evidence="8">
    <location>
        <begin position="357"/>
        <end position="376"/>
    </location>
</feature>
<feature type="transmembrane region" description="Helical" evidence="8">
    <location>
        <begin position="173"/>
        <end position="192"/>
    </location>
</feature>
<accession>A0ABZ2MJJ1</accession>
<feature type="transmembrane region" description="Helical" evidence="8">
    <location>
        <begin position="55"/>
        <end position="77"/>
    </location>
</feature>
<keyword evidence="5 8" id="KW-0812">Transmembrane</keyword>
<feature type="transmembrane region" description="Helical" evidence="8">
    <location>
        <begin position="382"/>
        <end position="408"/>
    </location>
</feature>
<keyword evidence="2 8" id="KW-0813">Transport</keyword>
<evidence type="ECO:0000256" key="3">
    <source>
        <dbReference type="ARBA" id="ARBA00022475"/>
    </source>
</evidence>
<feature type="transmembrane region" description="Helical" evidence="8">
    <location>
        <begin position="311"/>
        <end position="336"/>
    </location>
</feature>
<feature type="transmembrane region" description="Helical" evidence="8">
    <location>
        <begin position="429"/>
        <end position="460"/>
    </location>
</feature>
<dbReference type="PROSITE" id="PS50928">
    <property type="entry name" value="ABC_TM1"/>
    <property type="match status" value="2"/>
</dbReference>
<feature type="domain" description="ABC transmembrane type-1" evidence="9">
    <location>
        <begin position="311"/>
        <end position="501"/>
    </location>
</feature>
<evidence type="ECO:0000256" key="8">
    <source>
        <dbReference type="RuleBase" id="RU363032"/>
    </source>
</evidence>
<dbReference type="PANTHER" id="PTHR43357">
    <property type="entry name" value="INNER MEMBRANE ABC TRANSPORTER PERMEASE PROTEIN YDCV"/>
    <property type="match status" value="1"/>
</dbReference>
<feature type="transmembrane region" description="Helical" evidence="8">
    <location>
        <begin position="269"/>
        <end position="291"/>
    </location>
</feature>
<evidence type="ECO:0000256" key="7">
    <source>
        <dbReference type="ARBA" id="ARBA00023136"/>
    </source>
</evidence>
<keyword evidence="11" id="KW-1185">Reference proteome</keyword>
<reference evidence="10 11" key="1">
    <citation type="submission" date="2024-02" db="EMBL/GenBank/DDBJ databases">
        <title>Janibacter sp. nov., isolated from gut of marine sandworm.</title>
        <authorList>
            <person name="Kim B."/>
            <person name="Jun M.O."/>
            <person name="Shin N.-R."/>
        </authorList>
    </citation>
    <scope>NUCLEOTIDE SEQUENCE [LARGE SCALE GENOMIC DNA]</scope>
    <source>
        <strain evidence="10 11">A1S7</strain>
    </source>
</reference>
<name>A0ABZ2MJJ1_9MICO</name>
<keyword evidence="6 8" id="KW-1133">Transmembrane helix</keyword>
<dbReference type="Gene3D" id="1.10.3720.10">
    <property type="entry name" value="MetI-like"/>
    <property type="match status" value="2"/>
</dbReference>
<keyword evidence="4" id="KW-0997">Cell inner membrane</keyword>
<feature type="transmembrane region" description="Helical" evidence="8">
    <location>
        <begin position="219"/>
        <end position="238"/>
    </location>
</feature>
<evidence type="ECO:0000256" key="4">
    <source>
        <dbReference type="ARBA" id="ARBA00022519"/>
    </source>
</evidence>
<comment type="similarity">
    <text evidence="8">Belongs to the binding-protein-dependent transport system permease family.</text>
</comment>
<evidence type="ECO:0000256" key="1">
    <source>
        <dbReference type="ARBA" id="ARBA00004429"/>
    </source>
</evidence>
<dbReference type="RefSeq" id="WP_338750714.1">
    <property type="nucleotide sequence ID" value="NZ_CP144913.1"/>
</dbReference>
<dbReference type="InterPro" id="IPR000515">
    <property type="entry name" value="MetI-like"/>
</dbReference>
<dbReference type="Pfam" id="PF00528">
    <property type="entry name" value="BPD_transp_1"/>
    <property type="match status" value="2"/>
</dbReference>